<dbReference type="InterPro" id="IPR011057">
    <property type="entry name" value="Mss4-like_sf"/>
</dbReference>
<dbReference type="PROSITE" id="PS51891">
    <property type="entry name" value="CENP_V_GFA"/>
    <property type="match status" value="1"/>
</dbReference>
<dbReference type="Gene3D" id="3.90.1590.10">
    <property type="entry name" value="glutathione-dependent formaldehyde- activating enzyme (gfa)"/>
    <property type="match status" value="1"/>
</dbReference>
<evidence type="ECO:0000256" key="1">
    <source>
        <dbReference type="ARBA" id="ARBA00005495"/>
    </source>
</evidence>
<dbReference type="SUPFAM" id="SSF51316">
    <property type="entry name" value="Mss4-like"/>
    <property type="match status" value="1"/>
</dbReference>
<protein>
    <submittedName>
        <fullName evidence="6">Aldehyde-activating protein</fullName>
    </submittedName>
</protein>
<dbReference type="Proteomes" id="UP000262832">
    <property type="component" value="Chromosome II"/>
</dbReference>
<dbReference type="RefSeq" id="WP_128812701.1">
    <property type="nucleotide sequence ID" value="NZ_CP032094.1"/>
</dbReference>
<dbReference type="PANTHER" id="PTHR33337:SF40">
    <property type="entry name" value="CENP-V_GFA DOMAIN-CONTAINING PROTEIN-RELATED"/>
    <property type="match status" value="1"/>
</dbReference>
<feature type="domain" description="CENP-V/GFA" evidence="5">
    <location>
        <begin position="6"/>
        <end position="116"/>
    </location>
</feature>
<dbReference type="InterPro" id="IPR006913">
    <property type="entry name" value="CENP-V/GFA"/>
</dbReference>
<evidence type="ECO:0000256" key="4">
    <source>
        <dbReference type="ARBA" id="ARBA00023239"/>
    </source>
</evidence>
<dbReference type="PANTHER" id="PTHR33337">
    <property type="entry name" value="GFA DOMAIN-CONTAINING PROTEIN"/>
    <property type="match status" value="1"/>
</dbReference>
<name>A0ABN5PIA3_9VIBR</name>
<keyword evidence="3" id="KW-0862">Zinc</keyword>
<keyword evidence="7" id="KW-1185">Reference proteome</keyword>
<organism evidence="6 7">
    <name type="scientific">Vibrio alfacsensis</name>
    <dbReference type="NCBI Taxonomy" id="1074311"/>
    <lineage>
        <taxon>Bacteria</taxon>
        <taxon>Pseudomonadati</taxon>
        <taxon>Pseudomonadota</taxon>
        <taxon>Gammaproteobacteria</taxon>
        <taxon>Vibrionales</taxon>
        <taxon>Vibrionaceae</taxon>
        <taxon>Vibrio</taxon>
    </lineage>
</organism>
<evidence type="ECO:0000313" key="7">
    <source>
        <dbReference type="Proteomes" id="UP000262832"/>
    </source>
</evidence>
<sequence>MTKITHTCDCVCGLVQIRCTAEPINTSICHCFDCQKRTGSVFGVQARFHKDRVILDGDVIRYSRISNTGNQVQYEFCPACGTTMRLVLSDFPEDVVIPMGLFHGQEFPEPTISIYESKKHGWMRFDCTKKHIR</sequence>
<proteinExistence type="inferred from homology"/>
<gene>
    <name evidence="6" type="ORF">D1115_17470</name>
</gene>
<keyword evidence="4" id="KW-0456">Lyase</keyword>
<evidence type="ECO:0000256" key="2">
    <source>
        <dbReference type="ARBA" id="ARBA00022723"/>
    </source>
</evidence>
<reference evidence="6 7" key="1">
    <citation type="submission" date="2018-08" db="EMBL/GenBank/DDBJ databases">
        <title>Genomic taxonomy of the Vibrionaceae family.</title>
        <authorList>
            <person name="Gomez-Gil B."/>
            <person name="Tanaka M."/>
            <person name="Sawabe T."/>
            <person name="Enciso-Ibarra K."/>
        </authorList>
    </citation>
    <scope>NUCLEOTIDE SEQUENCE [LARGE SCALE GENOMIC DNA]</scope>
    <source>
        <strain evidence="6 7">CAIM 1831</strain>
    </source>
</reference>
<accession>A0ABN5PIA3</accession>
<comment type="similarity">
    <text evidence="1">Belongs to the Gfa family.</text>
</comment>
<evidence type="ECO:0000259" key="5">
    <source>
        <dbReference type="PROSITE" id="PS51891"/>
    </source>
</evidence>
<dbReference type="EMBL" id="CP032094">
    <property type="protein sequence ID" value="AXY02790.1"/>
    <property type="molecule type" value="Genomic_DNA"/>
</dbReference>
<evidence type="ECO:0000256" key="3">
    <source>
        <dbReference type="ARBA" id="ARBA00022833"/>
    </source>
</evidence>
<dbReference type="Pfam" id="PF04828">
    <property type="entry name" value="GFA"/>
    <property type="match status" value="1"/>
</dbReference>
<keyword evidence="2" id="KW-0479">Metal-binding</keyword>
<evidence type="ECO:0000313" key="6">
    <source>
        <dbReference type="EMBL" id="AXY02790.1"/>
    </source>
</evidence>